<protein>
    <recommendedName>
        <fullName evidence="4">Fido domain-containing protein</fullName>
    </recommendedName>
</protein>
<dbReference type="Proteomes" id="UP001317532">
    <property type="component" value="Chromosome"/>
</dbReference>
<dbReference type="Gene3D" id="1.10.3290.10">
    <property type="entry name" value="Fido-like domain"/>
    <property type="match status" value="1"/>
</dbReference>
<evidence type="ECO:0000256" key="2">
    <source>
        <dbReference type="PIRSR" id="PIRSR640198-2"/>
    </source>
</evidence>
<name>A0AAN2CA87_UNVUL</name>
<dbReference type="PANTHER" id="PTHR13504">
    <property type="entry name" value="FIDO DOMAIN-CONTAINING PROTEIN DDB_G0283145"/>
    <property type="match status" value="1"/>
</dbReference>
<dbReference type="AlphaFoldDB" id="A0AAN2CA87"/>
<evidence type="ECO:0000313" key="5">
    <source>
        <dbReference type="EMBL" id="BDE06821.1"/>
    </source>
</evidence>
<evidence type="ECO:0000313" key="6">
    <source>
        <dbReference type="Proteomes" id="UP001317532"/>
    </source>
</evidence>
<proteinExistence type="predicted"/>
<keyword evidence="2" id="KW-0547">Nucleotide-binding</keyword>
<feature type="active site" evidence="1">
    <location>
        <position position="95"/>
    </location>
</feature>
<evidence type="ECO:0000259" key="4">
    <source>
        <dbReference type="PROSITE" id="PS51459"/>
    </source>
</evidence>
<dbReference type="PANTHER" id="PTHR13504:SF38">
    <property type="entry name" value="FIDO DOMAIN-CONTAINING PROTEIN"/>
    <property type="match status" value="1"/>
</dbReference>
<accession>A0AAN2CA87</accession>
<evidence type="ECO:0000256" key="1">
    <source>
        <dbReference type="PIRSR" id="PIRSR640198-1"/>
    </source>
</evidence>
<dbReference type="Pfam" id="PF02661">
    <property type="entry name" value="Fic"/>
    <property type="match status" value="1"/>
</dbReference>
<dbReference type="InterPro" id="IPR040198">
    <property type="entry name" value="Fido_containing"/>
</dbReference>
<feature type="region of interest" description="Disordered" evidence="3">
    <location>
        <begin position="276"/>
        <end position="312"/>
    </location>
</feature>
<evidence type="ECO:0000256" key="3">
    <source>
        <dbReference type="SAM" id="MobiDB-lite"/>
    </source>
</evidence>
<feature type="binding site" evidence="2">
    <location>
        <begin position="99"/>
        <end position="106"/>
    </location>
    <ligand>
        <name>ATP</name>
        <dbReference type="ChEBI" id="CHEBI:30616"/>
    </ligand>
</feature>
<dbReference type="InterPro" id="IPR003812">
    <property type="entry name" value="Fido"/>
</dbReference>
<keyword evidence="2" id="KW-0067">ATP-binding</keyword>
<gene>
    <name evidence="5" type="ORF">WPS_20970</name>
</gene>
<feature type="domain" description="Fido" evidence="4">
    <location>
        <begin position="11"/>
        <end position="165"/>
    </location>
</feature>
<dbReference type="SUPFAM" id="SSF140931">
    <property type="entry name" value="Fic-like"/>
    <property type="match status" value="1"/>
</dbReference>
<organism evidence="5 6">
    <name type="scientific">Vulcanimicrobium alpinum</name>
    <dbReference type="NCBI Taxonomy" id="3016050"/>
    <lineage>
        <taxon>Bacteria</taxon>
        <taxon>Bacillati</taxon>
        <taxon>Vulcanimicrobiota</taxon>
        <taxon>Vulcanimicrobiia</taxon>
        <taxon>Vulcanimicrobiales</taxon>
        <taxon>Vulcanimicrobiaceae</taxon>
        <taxon>Vulcanimicrobium</taxon>
    </lineage>
</organism>
<dbReference type="EMBL" id="AP025523">
    <property type="protein sequence ID" value="BDE06821.1"/>
    <property type="molecule type" value="Genomic_DNA"/>
</dbReference>
<keyword evidence="6" id="KW-1185">Reference proteome</keyword>
<dbReference type="KEGG" id="vab:WPS_20970"/>
<dbReference type="InterPro" id="IPR036597">
    <property type="entry name" value="Fido-like_dom_sf"/>
</dbReference>
<sequence>MRALRNAAEPITTARLVDVQEALLRPTTLADRTGLRHVQNWIGRHDNSPNGADFVPPPPELVPELLEDLCGFCNGDSVSPVVQAAIAHAQFETIHPFIDGNGRTGRALIAMVLRRRGLALRTVPPVSLILATSAGAYVHALNATRYDGPPEGPVANAAMEAWIAMFAGACTRAAHDAVAFEDRIEALVATWRTRLGSLRADAGALQLLAHLPAAPIITISSAQKLIGRNFTNTSTAIEVLVRARILIETTGARRNRSFEAVELIDAFADLERALASPSGNTHAEGPVRPCPDDLVEGPRPPHPLGSRKKRRR</sequence>
<reference evidence="5 6" key="1">
    <citation type="journal article" date="2022" name="ISME Commun">
        <title>Vulcanimicrobium alpinus gen. nov. sp. nov., the first cultivated representative of the candidate phylum 'Eremiobacterota', is a metabolically versatile aerobic anoxygenic phototroph.</title>
        <authorList>
            <person name="Yabe S."/>
            <person name="Muto K."/>
            <person name="Abe K."/>
            <person name="Yokota A."/>
            <person name="Staudigel H."/>
            <person name="Tebo B.M."/>
        </authorList>
    </citation>
    <scope>NUCLEOTIDE SEQUENCE [LARGE SCALE GENOMIC DNA]</scope>
    <source>
        <strain evidence="5 6">WC8-2</strain>
    </source>
</reference>
<dbReference type="PROSITE" id="PS51459">
    <property type="entry name" value="FIDO"/>
    <property type="match status" value="1"/>
</dbReference>
<dbReference type="GO" id="GO:0005524">
    <property type="term" value="F:ATP binding"/>
    <property type="evidence" value="ECO:0007669"/>
    <property type="project" value="UniProtKB-KW"/>
</dbReference>